<proteinExistence type="predicted"/>
<dbReference type="EMBL" id="CAJMXA010003640">
    <property type="protein sequence ID" value="CAE6508805.1"/>
    <property type="molecule type" value="Genomic_DNA"/>
</dbReference>
<evidence type="ECO:0000313" key="2">
    <source>
        <dbReference type="Proteomes" id="UP000663853"/>
    </source>
</evidence>
<protein>
    <submittedName>
        <fullName evidence="1">Uncharacterized protein</fullName>
    </submittedName>
</protein>
<sequence>MWSKISQILYNDQWGKDTLRLVEGDEAMFMIRRAERILEDSMRVLASHERVLGEHEFRTFGIKHRQLLLKVVEVKRQAHEQQTQSIFSASPVGRDLDRVGRNVFRIFKETQIYHQDLLTASQRAQIEEEDRFLKRHQAGPSQTGSIDPETTWYSIVSPRSSIGTPSVGGEAEGLGRDLCRPRFFDVSR</sequence>
<dbReference type="Proteomes" id="UP000663853">
    <property type="component" value="Unassembled WGS sequence"/>
</dbReference>
<gene>
    <name evidence="1" type="ORF">RDB_LOCUS124225</name>
</gene>
<evidence type="ECO:0000313" key="1">
    <source>
        <dbReference type="EMBL" id="CAE6508805.1"/>
    </source>
</evidence>
<comment type="caution">
    <text evidence="1">The sequence shown here is derived from an EMBL/GenBank/DDBJ whole genome shotgun (WGS) entry which is preliminary data.</text>
</comment>
<name>A0A8H3H9C0_9AGAM</name>
<organism evidence="1 2">
    <name type="scientific">Rhizoctonia solani</name>
    <dbReference type="NCBI Taxonomy" id="456999"/>
    <lineage>
        <taxon>Eukaryota</taxon>
        <taxon>Fungi</taxon>
        <taxon>Dikarya</taxon>
        <taxon>Basidiomycota</taxon>
        <taxon>Agaricomycotina</taxon>
        <taxon>Agaricomycetes</taxon>
        <taxon>Cantharellales</taxon>
        <taxon>Ceratobasidiaceae</taxon>
        <taxon>Rhizoctonia</taxon>
    </lineage>
</organism>
<reference evidence="1" key="1">
    <citation type="submission" date="2021-01" db="EMBL/GenBank/DDBJ databases">
        <authorList>
            <person name="Kaushik A."/>
        </authorList>
    </citation>
    <scope>NUCLEOTIDE SEQUENCE</scope>
    <source>
        <strain evidence="1">AG6-10EEA</strain>
    </source>
</reference>
<dbReference type="AlphaFoldDB" id="A0A8H3H9C0"/>
<accession>A0A8H3H9C0</accession>